<evidence type="ECO:0000256" key="13">
    <source>
        <dbReference type="PIRSR" id="PIRSR606539-3"/>
    </source>
</evidence>
<sequence>MFSVTDKRLNLNIIHATEAHIHAYSSLGLRTLVVGMRELSASEFEQWHSSFEAASTALIGRAALLRKVAGNIENNLIILGASGIEDKLQLGVPEAIDSLRTAGVQVWVLTGDKQETAISIGYSSKLLTRTMTQILINSSSKESCRRSLEDAILMSKKLTTVSGDAHTTRGSSGDGITQLALIIDGTSLVYVLDSELEDKLFELANKCSVVLCCRVAPLQKAGIVALVKNRTADMTLAIGDGANDVSMIQMADVGVGISGQEGRQAVMASDFAMGQFRFLVPLLLVHGHWNYQRMGYMILYNFYRNAVFVLILFWYVLFTCFTLTTAITEWSSMLYSIIYTALPTIVVGVLDKDLSRMTLLSYPQLYGAGHRQECYSTKLFWLTMVDTLWQSLAVFFIPLFAYWRSTIDTSSIGDLWTLSVVILVNIHLAMDIIRWNWITHAAIWGSVIATWICVIVIDAIPSLVGYWAIFEIMKTGRFWLCLLVIIIAAVTPRFSIKFLYQYYSPCDVQIAREAEKFGNPTMSSPVQIEMNPVMDRQRR</sequence>
<dbReference type="InterPro" id="IPR023214">
    <property type="entry name" value="HAD_sf"/>
</dbReference>
<evidence type="ECO:0000256" key="3">
    <source>
        <dbReference type="ARBA" id="ARBA00022692"/>
    </source>
</evidence>
<dbReference type="Proteomes" id="UP001457282">
    <property type="component" value="Unassembled WGS sequence"/>
</dbReference>
<feature type="transmembrane region" description="Helical" evidence="14">
    <location>
        <begin position="379"/>
        <end position="403"/>
    </location>
</feature>
<evidence type="ECO:0000256" key="8">
    <source>
        <dbReference type="ARBA" id="ARBA00022967"/>
    </source>
</evidence>
<feature type="transmembrane region" description="Helical" evidence="14">
    <location>
        <begin position="333"/>
        <end position="350"/>
    </location>
</feature>
<feature type="binding site" evidence="12">
    <location>
        <position position="220"/>
    </location>
    <ligand>
        <name>ATP</name>
        <dbReference type="ChEBI" id="CHEBI:30616"/>
    </ligand>
</feature>
<feature type="transmembrane region" description="Helical" evidence="14">
    <location>
        <begin position="302"/>
        <end position="327"/>
    </location>
</feature>
<feature type="transmembrane region" description="Helical" evidence="14">
    <location>
        <begin position="476"/>
        <end position="494"/>
    </location>
</feature>
<feature type="binding site" evidence="13">
    <location>
        <position position="240"/>
    </location>
    <ligand>
        <name>Mg(2+)</name>
        <dbReference type="ChEBI" id="CHEBI:18420"/>
    </ligand>
</feature>
<evidence type="ECO:0000256" key="5">
    <source>
        <dbReference type="ARBA" id="ARBA00022741"/>
    </source>
</evidence>
<keyword evidence="5 12" id="KW-0547">Nucleotide-binding</keyword>
<evidence type="ECO:0000256" key="4">
    <source>
        <dbReference type="ARBA" id="ARBA00022723"/>
    </source>
</evidence>
<evidence type="ECO:0000313" key="17">
    <source>
        <dbReference type="Proteomes" id="UP001457282"/>
    </source>
</evidence>
<evidence type="ECO:0000256" key="7">
    <source>
        <dbReference type="ARBA" id="ARBA00022842"/>
    </source>
</evidence>
<keyword evidence="7 13" id="KW-0460">Magnesium</keyword>
<feature type="binding site" evidence="12">
    <location>
        <position position="244"/>
    </location>
    <ligand>
        <name>ATP</name>
        <dbReference type="ChEBI" id="CHEBI:30616"/>
    </ligand>
</feature>
<dbReference type="InterPro" id="IPR006539">
    <property type="entry name" value="P-type_ATPase_IV"/>
</dbReference>
<dbReference type="NCBIfam" id="TIGR01494">
    <property type="entry name" value="ATPase_P-type"/>
    <property type="match status" value="1"/>
</dbReference>
<evidence type="ECO:0000313" key="16">
    <source>
        <dbReference type="EMBL" id="KAK9912213.1"/>
    </source>
</evidence>
<feature type="binding site" evidence="13">
    <location>
        <position position="244"/>
    </location>
    <ligand>
        <name>Mg(2+)</name>
        <dbReference type="ChEBI" id="CHEBI:18420"/>
    </ligand>
</feature>
<dbReference type="SUPFAM" id="SSF81665">
    <property type="entry name" value="Calcium ATPase, transmembrane domain M"/>
    <property type="match status" value="1"/>
</dbReference>
<feature type="binding site" evidence="12">
    <location>
        <position position="110"/>
    </location>
    <ligand>
        <name>ATP</name>
        <dbReference type="ChEBI" id="CHEBI:30616"/>
    </ligand>
</feature>
<feature type="binding site" evidence="12">
    <location>
        <position position="30"/>
    </location>
    <ligand>
        <name>ATP</name>
        <dbReference type="ChEBI" id="CHEBI:30616"/>
    </ligand>
</feature>
<comment type="subcellular location">
    <subcellularLocation>
        <location evidence="1 14">Membrane</location>
        <topology evidence="1 14">Multi-pass membrane protein</topology>
    </subcellularLocation>
</comment>
<dbReference type="AlphaFoldDB" id="A0AAW1VXU3"/>
<accession>A0AAW1VXU3</accession>
<dbReference type="Pfam" id="PF16212">
    <property type="entry name" value="PhoLip_ATPase_C"/>
    <property type="match status" value="1"/>
</dbReference>
<keyword evidence="6 12" id="KW-0067">ATP-binding</keyword>
<dbReference type="Pfam" id="PF08282">
    <property type="entry name" value="Hydrolase_3"/>
    <property type="match status" value="1"/>
</dbReference>
<dbReference type="NCBIfam" id="TIGR01652">
    <property type="entry name" value="ATPase-Plipid"/>
    <property type="match status" value="1"/>
</dbReference>
<protein>
    <recommendedName>
        <fullName evidence="14">Phospholipid-transporting ATPase</fullName>
        <ecNumber evidence="14">7.6.2.1</ecNumber>
    </recommendedName>
</protein>
<dbReference type="InterPro" id="IPR032630">
    <property type="entry name" value="P_typ_ATPase_c"/>
</dbReference>
<evidence type="ECO:0000256" key="14">
    <source>
        <dbReference type="RuleBase" id="RU362033"/>
    </source>
</evidence>
<evidence type="ECO:0000256" key="10">
    <source>
        <dbReference type="ARBA" id="ARBA00023136"/>
    </source>
</evidence>
<dbReference type="GO" id="GO:0045332">
    <property type="term" value="P:phospholipid translocation"/>
    <property type="evidence" value="ECO:0007669"/>
    <property type="project" value="TreeGrafter"/>
</dbReference>
<evidence type="ECO:0000256" key="1">
    <source>
        <dbReference type="ARBA" id="ARBA00004141"/>
    </source>
</evidence>
<proteinExistence type="inferred from homology"/>
<dbReference type="GO" id="GO:0005524">
    <property type="term" value="F:ATP binding"/>
    <property type="evidence" value="ECO:0007669"/>
    <property type="project" value="UniProtKB-UniRule"/>
</dbReference>
<dbReference type="PANTHER" id="PTHR24092">
    <property type="entry name" value="PROBABLE PHOSPHOLIPID-TRANSPORTING ATPASE"/>
    <property type="match status" value="1"/>
</dbReference>
<evidence type="ECO:0000256" key="11">
    <source>
        <dbReference type="ARBA" id="ARBA00034036"/>
    </source>
</evidence>
<evidence type="ECO:0000256" key="6">
    <source>
        <dbReference type="ARBA" id="ARBA00022840"/>
    </source>
</evidence>
<gene>
    <name evidence="16" type="ORF">M0R45_036084</name>
</gene>
<keyword evidence="17" id="KW-1185">Reference proteome</keyword>
<evidence type="ECO:0000256" key="9">
    <source>
        <dbReference type="ARBA" id="ARBA00022989"/>
    </source>
</evidence>
<dbReference type="GO" id="GO:0016887">
    <property type="term" value="F:ATP hydrolysis activity"/>
    <property type="evidence" value="ECO:0007669"/>
    <property type="project" value="InterPro"/>
</dbReference>
<keyword evidence="10 14" id="KW-0472">Membrane</keyword>
<dbReference type="EMBL" id="JBEDUW010000007">
    <property type="protein sequence ID" value="KAK9912213.1"/>
    <property type="molecule type" value="Genomic_DNA"/>
</dbReference>
<keyword evidence="8 14" id="KW-1278">Translocase</keyword>
<dbReference type="PANTHER" id="PTHR24092:SF91">
    <property type="entry name" value="PHOSPHOLIPID-TRANSPORTING ATPASE 1"/>
    <property type="match status" value="1"/>
</dbReference>
<feature type="binding site" evidence="12">
    <location>
        <position position="112"/>
    </location>
    <ligand>
        <name>ATP</name>
        <dbReference type="ChEBI" id="CHEBI:30616"/>
    </ligand>
</feature>
<feature type="transmembrane region" description="Helical" evidence="14">
    <location>
        <begin position="447"/>
        <end position="470"/>
    </location>
</feature>
<dbReference type="Gene3D" id="3.40.50.1000">
    <property type="entry name" value="HAD superfamily/HAD-like"/>
    <property type="match status" value="1"/>
</dbReference>
<keyword evidence="3 14" id="KW-0812">Transmembrane</keyword>
<feature type="binding site" evidence="12">
    <location>
        <position position="243"/>
    </location>
    <ligand>
        <name>ATP</name>
        <dbReference type="ChEBI" id="CHEBI:30616"/>
    </ligand>
</feature>
<feature type="domain" description="P-type ATPase C-terminal" evidence="15">
    <location>
        <begin position="266"/>
        <end position="505"/>
    </location>
</feature>
<name>A0AAW1VXU3_RUBAR</name>
<dbReference type="InterPro" id="IPR001757">
    <property type="entry name" value="P_typ_ATPase"/>
</dbReference>
<dbReference type="FunFam" id="3.40.50.1000:FF:000221">
    <property type="entry name" value="Phospholipid-transporting ATPase"/>
    <property type="match status" value="1"/>
</dbReference>
<organism evidence="16 17">
    <name type="scientific">Rubus argutus</name>
    <name type="common">Southern blackberry</name>
    <dbReference type="NCBI Taxonomy" id="59490"/>
    <lineage>
        <taxon>Eukaryota</taxon>
        <taxon>Viridiplantae</taxon>
        <taxon>Streptophyta</taxon>
        <taxon>Embryophyta</taxon>
        <taxon>Tracheophyta</taxon>
        <taxon>Spermatophyta</taxon>
        <taxon>Magnoliopsida</taxon>
        <taxon>eudicotyledons</taxon>
        <taxon>Gunneridae</taxon>
        <taxon>Pentapetalae</taxon>
        <taxon>rosids</taxon>
        <taxon>fabids</taxon>
        <taxon>Rosales</taxon>
        <taxon>Rosaceae</taxon>
        <taxon>Rosoideae</taxon>
        <taxon>Rosoideae incertae sedis</taxon>
        <taxon>Rubus</taxon>
    </lineage>
</organism>
<dbReference type="GO" id="GO:0000287">
    <property type="term" value="F:magnesium ion binding"/>
    <property type="evidence" value="ECO:0007669"/>
    <property type="project" value="UniProtKB-UniRule"/>
</dbReference>
<evidence type="ECO:0000256" key="2">
    <source>
        <dbReference type="ARBA" id="ARBA00008109"/>
    </source>
</evidence>
<dbReference type="EC" id="7.6.2.1" evidence="14"/>
<dbReference type="InterPro" id="IPR023298">
    <property type="entry name" value="ATPase_P-typ_TM_dom_sf"/>
</dbReference>
<evidence type="ECO:0000256" key="12">
    <source>
        <dbReference type="PIRSR" id="PIRSR606539-2"/>
    </source>
</evidence>
<reference evidence="16 17" key="1">
    <citation type="journal article" date="2023" name="G3 (Bethesda)">
        <title>A chromosome-length genome assembly and annotation of blackberry (Rubus argutus, cv. 'Hillquist').</title>
        <authorList>
            <person name="Bruna T."/>
            <person name="Aryal R."/>
            <person name="Dudchenko O."/>
            <person name="Sargent D.J."/>
            <person name="Mead D."/>
            <person name="Buti M."/>
            <person name="Cavallini A."/>
            <person name="Hytonen T."/>
            <person name="Andres J."/>
            <person name="Pham M."/>
            <person name="Weisz D."/>
            <person name="Mascagni F."/>
            <person name="Usai G."/>
            <person name="Natali L."/>
            <person name="Bassil N."/>
            <person name="Fernandez G.E."/>
            <person name="Lomsadze A."/>
            <person name="Armour M."/>
            <person name="Olukolu B."/>
            <person name="Poorten T."/>
            <person name="Britton C."/>
            <person name="Davik J."/>
            <person name="Ashrafi H."/>
            <person name="Aiden E.L."/>
            <person name="Borodovsky M."/>
            <person name="Worthington M."/>
        </authorList>
    </citation>
    <scope>NUCLEOTIDE SEQUENCE [LARGE SCALE GENOMIC DNA]</scope>
    <source>
        <strain evidence="16">PI 553951</strain>
    </source>
</reference>
<dbReference type="GO" id="GO:0005886">
    <property type="term" value="C:plasma membrane"/>
    <property type="evidence" value="ECO:0007669"/>
    <property type="project" value="TreeGrafter"/>
</dbReference>
<feature type="binding site" evidence="12">
    <location>
        <position position="111"/>
    </location>
    <ligand>
        <name>ATP</name>
        <dbReference type="ChEBI" id="CHEBI:30616"/>
    </ligand>
</feature>
<comment type="catalytic activity">
    <reaction evidence="11 14">
        <text>ATP + H2O + phospholipidSide 1 = ADP + phosphate + phospholipidSide 2.</text>
        <dbReference type="EC" id="7.6.2.1"/>
    </reaction>
</comment>
<feature type="binding site" evidence="12">
    <location>
        <position position="214"/>
    </location>
    <ligand>
        <name>ATP</name>
        <dbReference type="ChEBI" id="CHEBI:30616"/>
    </ligand>
</feature>
<keyword evidence="9 14" id="KW-1133">Transmembrane helix</keyword>
<evidence type="ECO:0000259" key="15">
    <source>
        <dbReference type="Pfam" id="PF16212"/>
    </source>
</evidence>
<keyword evidence="4 13" id="KW-0479">Metal-binding</keyword>
<comment type="cofactor">
    <cofactor evidence="13">
        <name>Mg(2+)</name>
        <dbReference type="ChEBI" id="CHEBI:18420"/>
    </cofactor>
</comment>
<comment type="similarity">
    <text evidence="2 14">Belongs to the cation transport ATPase (P-type) (TC 3.A.3) family. Type IV subfamily.</text>
</comment>
<feature type="transmembrane region" description="Helical" evidence="14">
    <location>
        <begin position="415"/>
        <end position="435"/>
    </location>
</feature>
<comment type="caution">
    <text evidence="16">The sequence shown here is derived from an EMBL/GenBank/DDBJ whole genome shotgun (WGS) entry which is preliminary data.</text>
</comment>
<dbReference type="GO" id="GO:0140326">
    <property type="term" value="F:ATPase-coupled intramembrane lipid transporter activity"/>
    <property type="evidence" value="ECO:0007669"/>
    <property type="project" value="UniProtKB-EC"/>
</dbReference>
<dbReference type="InterPro" id="IPR036412">
    <property type="entry name" value="HAD-like_sf"/>
</dbReference>
<dbReference type="SUPFAM" id="SSF56784">
    <property type="entry name" value="HAD-like"/>
    <property type="match status" value="1"/>
</dbReference>